<gene>
    <name evidence="2" type="ORF">FHS55_000198</name>
</gene>
<comment type="caution">
    <text evidence="2">The sequence shown here is derived from an EMBL/GenBank/DDBJ whole genome shotgun (WGS) entry which is preliminary data.</text>
</comment>
<feature type="transmembrane region" description="Helical" evidence="1">
    <location>
        <begin position="12"/>
        <end position="31"/>
    </location>
</feature>
<evidence type="ECO:0000313" key="3">
    <source>
        <dbReference type="Proteomes" id="UP000533469"/>
    </source>
</evidence>
<keyword evidence="3" id="KW-1185">Reference proteome</keyword>
<keyword evidence="1" id="KW-1133">Transmembrane helix</keyword>
<evidence type="ECO:0000313" key="2">
    <source>
        <dbReference type="EMBL" id="MBB3769612.1"/>
    </source>
</evidence>
<dbReference type="Proteomes" id="UP000533469">
    <property type="component" value="Unassembled WGS sequence"/>
</dbReference>
<organism evidence="2 3">
    <name type="scientific">Ancylobacter tetraedralis</name>
    <dbReference type="NCBI Taxonomy" id="217068"/>
    <lineage>
        <taxon>Bacteria</taxon>
        <taxon>Pseudomonadati</taxon>
        <taxon>Pseudomonadota</taxon>
        <taxon>Alphaproteobacteria</taxon>
        <taxon>Hyphomicrobiales</taxon>
        <taxon>Xanthobacteraceae</taxon>
        <taxon>Ancylobacter</taxon>
    </lineage>
</organism>
<proteinExistence type="predicted"/>
<evidence type="ECO:0000256" key="1">
    <source>
        <dbReference type="SAM" id="Phobius"/>
    </source>
</evidence>
<sequence length="109" mass="11623">MPRLVRFLLRHALIGFGLAVFFVGALLLLDVARLGTLIGRSPFGWLATLVLVVSVGITFASVQMGFAVMLLPRDDDAPQGRGGTRAPSGSALRLVRLPARAATGRNRAR</sequence>
<accession>A0A839Z1S3</accession>
<reference evidence="2 3" key="1">
    <citation type="submission" date="2020-08" db="EMBL/GenBank/DDBJ databases">
        <title>Genomic Encyclopedia of Type Strains, Phase IV (KMG-IV): sequencing the most valuable type-strain genomes for metagenomic binning, comparative biology and taxonomic classification.</title>
        <authorList>
            <person name="Goeker M."/>
        </authorList>
    </citation>
    <scope>NUCLEOTIDE SEQUENCE [LARGE SCALE GENOMIC DNA]</scope>
    <source>
        <strain evidence="2 3">DSM 5895</strain>
    </source>
</reference>
<protein>
    <submittedName>
        <fullName evidence="2">Uncharacterized protein</fullName>
    </submittedName>
</protein>
<dbReference type="AlphaFoldDB" id="A0A839Z1S3"/>
<feature type="transmembrane region" description="Helical" evidence="1">
    <location>
        <begin position="43"/>
        <end position="71"/>
    </location>
</feature>
<keyword evidence="1" id="KW-0812">Transmembrane</keyword>
<dbReference type="RefSeq" id="WP_183187819.1">
    <property type="nucleotide sequence ID" value="NZ_JACICD010000001.1"/>
</dbReference>
<dbReference type="EMBL" id="JACICD010000001">
    <property type="protein sequence ID" value="MBB3769612.1"/>
    <property type="molecule type" value="Genomic_DNA"/>
</dbReference>
<keyword evidence="1" id="KW-0472">Membrane</keyword>
<name>A0A839Z1S3_9HYPH</name>